<organism evidence="20 21">
    <name type="scientific">Echinicola jeungdonensis</name>
    <dbReference type="NCBI Taxonomy" id="709343"/>
    <lineage>
        <taxon>Bacteria</taxon>
        <taxon>Pseudomonadati</taxon>
        <taxon>Bacteroidota</taxon>
        <taxon>Cytophagia</taxon>
        <taxon>Cytophagales</taxon>
        <taxon>Cyclobacteriaceae</taxon>
        <taxon>Echinicola</taxon>
    </lineage>
</organism>
<comment type="catalytic activity">
    <reaction evidence="15">
        <text>Couples ATP hydrolysis with the unwinding of duplex DNA by translocating in the 3'-5' direction.</text>
        <dbReference type="EC" id="5.6.2.4"/>
    </reaction>
</comment>
<keyword evidence="14" id="KW-0413">Isomerase</keyword>
<dbReference type="InterPro" id="IPR011545">
    <property type="entry name" value="DEAD/DEAH_box_helicase_dom"/>
</dbReference>
<protein>
    <recommendedName>
        <fullName evidence="16">DNA helicase RecQ</fullName>
        <ecNumber evidence="16">5.6.2.4</ecNumber>
    </recommendedName>
</protein>
<feature type="domain" description="Helicase ATP-binding" evidence="18">
    <location>
        <begin position="24"/>
        <end position="194"/>
    </location>
</feature>
<evidence type="ECO:0000256" key="6">
    <source>
        <dbReference type="ARBA" id="ARBA00022763"/>
    </source>
</evidence>
<evidence type="ECO:0000256" key="16">
    <source>
        <dbReference type="NCBIfam" id="TIGR01389"/>
    </source>
</evidence>
<dbReference type="InterPro" id="IPR004589">
    <property type="entry name" value="DNA_helicase_ATP-dep_RecQ"/>
</dbReference>
<feature type="domain" description="HRDC" evidence="17">
    <location>
        <begin position="514"/>
        <end position="594"/>
    </location>
</feature>
<dbReference type="Proteomes" id="UP001589654">
    <property type="component" value="Unassembled WGS sequence"/>
</dbReference>
<dbReference type="SUPFAM" id="SSF47819">
    <property type="entry name" value="HRDC-like"/>
    <property type="match status" value="1"/>
</dbReference>
<evidence type="ECO:0000256" key="11">
    <source>
        <dbReference type="ARBA" id="ARBA00023125"/>
    </source>
</evidence>
<dbReference type="SMART" id="SM00490">
    <property type="entry name" value="HELICc"/>
    <property type="match status" value="1"/>
</dbReference>
<sequence length="704" mass="79909">MTPIQALKDYYGYNSFRGNQEDIINSILKGNDTLVLMPTGGGKSICYQIPAIVQPGLTLVISPLIALMKDQVDSLRTNGVEAAFLNSSQSTSEQRFISQEIQKGKIKLLYVAPERLFGGAVPLTEILQSSKLSLIAVDEAHCVSQWGHDFRPEYLKIGKLRKAFPTVPFVALTATADQQTRRDMAEKLGLIKPKWFISSFDRPNITYRVAPKRNSFDRLLEFLEFHQKDTGIVYCLSRKNVEDTAEKLQEAGLSALPYHAGLDRDKRASNQEKFIRDEVKIMVATIAFGMGIDKSNVRFVVHMNMPQNVEGYYQETGRAGRDGLPSDALMFYSTQDVMTLERMLENSDNPEYVEIMKSKLNRMREFCQTSTCRRQYLMNYFSEKMPDPCGNCDICFGKENQQDMTIPSQMLLSAVARLKEAFGLGYINLVLRGSKSSKLQAEHQSLSVYGIGKDRTEDFWKKLGNQLLQEGYLAEAGQKFPTLKLTPMAWEKLKTKEKILLAMDQSISSKNQKSQHEEALLDGLKLLRRSIAQKENVPPYVIFSDASLTEMATYFPIKTDQLLTISGVGQVKAENYGTEFINLIQKYITKHNLKPRKKLVSNSRSKGNSNSQALTLKYFREGQNHFQIAQIREMALTTVEGHLANLVIEGKIDPEELVSKDDLLNIRLAYRRQESSYLRPLKEHFGERYSYFQLKIAIAAEKQA</sequence>
<evidence type="ECO:0000256" key="13">
    <source>
        <dbReference type="ARBA" id="ARBA00023204"/>
    </source>
</evidence>
<evidence type="ECO:0000256" key="12">
    <source>
        <dbReference type="ARBA" id="ARBA00023172"/>
    </source>
</evidence>
<keyword evidence="8 20" id="KW-0347">Helicase</keyword>
<evidence type="ECO:0000256" key="4">
    <source>
        <dbReference type="ARBA" id="ARBA00022723"/>
    </source>
</evidence>
<keyword evidence="5" id="KW-0547">Nucleotide-binding</keyword>
<comment type="similarity">
    <text evidence="3">Belongs to the helicase family. RecQ subfamily.</text>
</comment>
<keyword evidence="6" id="KW-0227">DNA damage</keyword>
<evidence type="ECO:0000256" key="2">
    <source>
        <dbReference type="ARBA" id="ARBA00001947"/>
    </source>
</evidence>
<keyword evidence="7" id="KW-0378">Hydrolase</keyword>
<dbReference type="PROSITE" id="PS51192">
    <property type="entry name" value="HELICASE_ATP_BIND_1"/>
    <property type="match status" value="1"/>
</dbReference>
<keyword evidence="10" id="KW-0067">ATP-binding</keyword>
<dbReference type="InterPro" id="IPR014001">
    <property type="entry name" value="Helicase_ATP-bd"/>
</dbReference>
<dbReference type="InterPro" id="IPR006293">
    <property type="entry name" value="DNA_helicase_ATP-dep_RecQ_bac"/>
</dbReference>
<dbReference type="SMART" id="SM00956">
    <property type="entry name" value="RQC"/>
    <property type="match status" value="1"/>
</dbReference>
<dbReference type="Pfam" id="PF00270">
    <property type="entry name" value="DEAD"/>
    <property type="match status" value="1"/>
</dbReference>
<gene>
    <name evidence="20" type="primary">recQ</name>
    <name evidence="20" type="ORF">ACFFUR_04120</name>
</gene>
<evidence type="ECO:0000256" key="9">
    <source>
        <dbReference type="ARBA" id="ARBA00022833"/>
    </source>
</evidence>
<evidence type="ECO:0000256" key="5">
    <source>
        <dbReference type="ARBA" id="ARBA00022741"/>
    </source>
</evidence>
<feature type="domain" description="Helicase C-terminal" evidence="19">
    <location>
        <begin position="215"/>
        <end position="364"/>
    </location>
</feature>
<evidence type="ECO:0000256" key="15">
    <source>
        <dbReference type="ARBA" id="ARBA00034617"/>
    </source>
</evidence>
<dbReference type="InterPro" id="IPR036390">
    <property type="entry name" value="WH_DNA-bd_sf"/>
</dbReference>
<dbReference type="NCBIfam" id="TIGR01389">
    <property type="entry name" value="recQ"/>
    <property type="match status" value="1"/>
</dbReference>
<dbReference type="GO" id="GO:0004386">
    <property type="term" value="F:helicase activity"/>
    <property type="evidence" value="ECO:0007669"/>
    <property type="project" value="UniProtKB-KW"/>
</dbReference>
<evidence type="ECO:0000256" key="8">
    <source>
        <dbReference type="ARBA" id="ARBA00022806"/>
    </source>
</evidence>
<keyword evidence="4" id="KW-0479">Metal-binding</keyword>
<evidence type="ECO:0000256" key="14">
    <source>
        <dbReference type="ARBA" id="ARBA00023235"/>
    </source>
</evidence>
<keyword evidence="13" id="KW-0234">DNA repair</keyword>
<dbReference type="EMBL" id="JBHMEW010000034">
    <property type="protein sequence ID" value="MFB9210980.1"/>
    <property type="molecule type" value="Genomic_DNA"/>
</dbReference>
<dbReference type="InterPro" id="IPR027417">
    <property type="entry name" value="P-loop_NTPase"/>
</dbReference>
<evidence type="ECO:0000256" key="3">
    <source>
        <dbReference type="ARBA" id="ARBA00005446"/>
    </source>
</evidence>
<evidence type="ECO:0000313" key="20">
    <source>
        <dbReference type="EMBL" id="MFB9210980.1"/>
    </source>
</evidence>
<comment type="caution">
    <text evidence="20">The sequence shown here is derived from an EMBL/GenBank/DDBJ whole genome shotgun (WGS) entry which is preliminary data.</text>
</comment>
<dbReference type="SUPFAM" id="SSF46785">
    <property type="entry name" value="Winged helix' DNA-binding domain"/>
    <property type="match status" value="1"/>
</dbReference>
<dbReference type="CDD" id="cd17920">
    <property type="entry name" value="DEXHc_RecQ"/>
    <property type="match status" value="1"/>
</dbReference>
<accession>A0ABV5J4A7</accession>
<dbReference type="RefSeq" id="WP_290247175.1">
    <property type="nucleotide sequence ID" value="NZ_JAUFQT010000001.1"/>
</dbReference>
<dbReference type="Pfam" id="PF09382">
    <property type="entry name" value="RQC"/>
    <property type="match status" value="1"/>
</dbReference>
<dbReference type="InterPro" id="IPR001650">
    <property type="entry name" value="Helicase_C-like"/>
</dbReference>
<evidence type="ECO:0000259" key="17">
    <source>
        <dbReference type="PROSITE" id="PS50967"/>
    </source>
</evidence>
<dbReference type="Pfam" id="PF14493">
    <property type="entry name" value="HTH_40"/>
    <property type="match status" value="1"/>
</dbReference>
<dbReference type="InterPro" id="IPR036388">
    <property type="entry name" value="WH-like_DNA-bd_sf"/>
</dbReference>
<dbReference type="InterPro" id="IPR044876">
    <property type="entry name" value="HRDC_dom_sf"/>
</dbReference>
<evidence type="ECO:0000256" key="7">
    <source>
        <dbReference type="ARBA" id="ARBA00022801"/>
    </source>
</evidence>
<dbReference type="PROSITE" id="PS50967">
    <property type="entry name" value="HRDC"/>
    <property type="match status" value="1"/>
</dbReference>
<dbReference type="Pfam" id="PF00570">
    <property type="entry name" value="HRDC"/>
    <property type="match status" value="1"/>
</dbReference>
<keyword evidence="11" id="KW-0238">DNA-binding</keyword>
<evidence type="ECO:0000259" key="19">
    <source>
        <dbReference type="PROSITE" id="PS51194"/>
    </source>
</evidence>
<keyword evidence="9" id="KW-0862">Zinc</keyword>
<evidence type="ECO:0000256" key="10">
    <source>
        <dbReference type="ARBA" id="ARBA00022840"/>
    </source>
</evidence>
<keyword evidence="21" id="KW-1185">Reference proteome</keyword>
<dbReference type="Gene3D" id="1.10.10.10">
    <property type="entry name" value="Winged helix-like DNA-binding domain superfamily/Winged helix DNA-binding domain"/>
    <property type="match status" value="1"/>
</dbReference>
<dbReference type="Pfam" id="PF16124">
    <property type="entry name" value="RecQ_Zn_bind"/>
    <property type="match status" value="1"/>
</dbReference>
<dbReference type="PROSITE" id="PS51194">
    <property type="entry name" value="HELICASE_CTER"/>
    <property type="match status" value="1"/>
</dbReference>
<evidence type="ECO:0000313" key="21">
    <source>
        <dbReference type="Proteomes" id="UP001589654"/>
    </source>
</evidence>
<keyword evidence="12" id="KW-0233">DNA recombination</keyword>
<evidence type="ECO:0000256" key="1">
    <source>
        <dbReference type="ARBA" id="ARBA00001946"/>
    </source>
</evidence>
<dbReference type="InterPro" id="IPR029491">
    <property type="entry name" value="Helicase_HTH"/>
</dbReference>
<name>A0ABV5J4A7_9BACT</name>
<dbReference type="SUPFAM" id="SSF52540">
    <property type="entry name" value="P-loop containing nucleoside triphosphate hydrolases"/>
    <property type="match status" value="2"/>
</dbReference>
<dbReference type="SMART" id="SM00487">
    <property type="entry name" value="DEXDc"/>
    <property type="match status" value="1"/>
</dbReference>
<dbReference type="PANTHER" id="PTHR13710:SF105">
    <property type="entry name" value="ATP-DEPENDENT DNA HELICASE Q1"/>
    <property type="match status" value="1"/>
</dbReference>
<dbReference type="NCBIfam" id="TIGR00614">
    <property type="entry name" value="recQ_fam"/>
    <property type="match status" value="1"/>
</dbReference>
<dbReference type="Gene3D" id="1.10.150.80">
    <property type="entry name" value="HRDC domain"/>
    <property type="match status" value="1"/>
</dbReference>
<proteinExistence type="inferred from homology"/>
<dbReference type="Gene3D" id="3.40.50.300">
    <property type="entry name" value="P-loop containing nucleotide triphosphate hydrolases"/>
    <property type="match status" value="2"/>
</dbReference>
<dbReference type="PANTHER" id="PTHR13710">
    <property type="entry name" value="DNA HELICASE RECQ FAMILY MEMBER"/>
    <property type="match status" value="1"/>
</dbReference>
<dbReference type="InterPro" id="IPR018982">
    <property type="entry name" value="RQC_domain"/>
</dbReference>
<dbReference type="InterPro" id="IPR032284">
    <property type="entry name" value="RecQ_Zn-bd"/>
</dbReference>
<reference evidence="20 21" key="1">
    <citation type="submission" date="2024-09" db="EMBL/GenBank/DDBJ databases">
        <authorList>
            <person name="Sun Q."/>
            <person name="Mori K."/>
        </authorList>
    </citation>
    <scope>NUCLEOTIDE SEQUENCE [LARGE SCALE GENOMIC DNA]</scope>
    <source>
        <strain evidence="20 21">CECT 7682</strain>
    </source>
</reference>
<dbReference type="Pfam" id="PF00271">
    <property type="entry name" value="Helicase_C"/>
    <property type="match status" value="1"/>
</dbReference>
<comment type="cofactor">
    <cofactor evidence="1">
        <name>Mg(2+)</name>
        <dbReference type="ChEBI" id="CHEBI:18420"/>
    </cofactor>
</comment>
<dbReference type="InterPro" id="IPR002121">
    <property type="entry name" value="HRDC_dom"/>
</dbReference>
<evidence type="ECO:0000259" key="18">
    <source>
        <dbReference type="PROSITE" id="PS51192"/>
    </source>
</evidence>
<dbReference type="CDD" id="cd18794">
    <property type="entry name" value="SF2_C_RecQ"/>
    <property type="match status" value="1"/>
</dbReference>
<dbReference type="InterPro" id="IPR010997">
    <property type="entry name" value="HRDC-like_sf"/>
</dbReference>
<comment type="cofactor">
    <cofactor evidence="2">
        <name>Zn(2+)</name>
        <dbReference type="ChEBI" id="CHEBI:29105"/>
    </cofactor>
</comment>
<dbReference type="EC" id="5.6.2.4" evidence="16"/>
<dbReference type="SMART" id="SM00341">
    <property type="entry name" value="HRDC"/>
    <property type="match status" value="1"/>
</dbReference>